<feature type="binding site" evidence="18">
    <location>
        <position position="22"/>
    </location>
    <ligand>
        <name>UDP-N-acetyl-alpha-D-glucosamine</name>
        <dbReference type="ChEBI" id="CHEBI:57705"/>
    </ligand>
</feature>
<evidence type="ECO:0000256" key="6">
    <source>
        <dbReference type="ARBA" id="ARBA00022695"/>
    </source>
</evidence>
<dbReference type="SUPFAM" id="SSF51161">
    <property type="entry name" value="Trimeric LpxA-like enzymes"/>
    <property type="match status" value="1"/>
</dbReference>
<dbReference type="RefSeq" id="WP_023849427.1">
    <property type="nucleotide sequence ID" value="NZ_CP047166.1"/>
</dbReference>
<gene>
    <name evidence="18 20" type="primary">glmU</name>
    <name evidence="20" type="ORF">GQA70_11185</name>
</gene>
<comment type="subunit">
    <text evidence="18">Homotrimer.</text>
</comment>
<organism evidence="20 21">
    <name type="scientific">Ponticoccus alexandrii</name>
    <dbReference type="NCBI Taxonomy" id="1943633"/>
    <lineage>
        <taxon>Bacteria</taxon>
        <taxon>Pseudomonadati</taxon>
        <taxon>Pseudomonadota</taxon>
        <taxon>Alphaproteobacteria</taxon>
        <taxon>Rhodobacterales</taxon>
        <taxon>Roseobacteraceae</taxon>
        <taxon>Ponticoccus</taxon>
    </lineage>
</organism>
<name>A0ABX7F8G4_9RHOB</name>
<dbReference type="InterPro" id="IPR029044">
    <property type="entry name" value="Nucleotide-diphossugar_trans"/>
</dbReference>
<evidence type="ECO:0000256" key="11">
    <source>
        <dbReference type="ARBA" id="ARBA00022984"/>
    </source>
</evidence>
<evidence type="ECO:0000256" key="13">
    <source>
        <dbReference type="ARBA" id="ARBA00023315"/>
    </source>
</evidence>
<feature type="binding site" evidence="18">
    <location>
        <position position="105"/>
    </location>
    <ligand>
        <name>Mg(2+)</name>
        <dbReference type="ChEBI" id="CHEBI:18420"/>
    </ligand>
</feature>
<keyword evidence="5 18" id="KW-0808">Transferase</keyword>
<evidence type="ECO:0000256" key="10">
    <source>
        <dbReference type="ARBA" id="ARBA00022960"/>
    </source>
</evidence>
<protein>
    <recommendedName>
        <fullName evidence="18">Bifunctional protein GlmU</fullName>
    </recommendedName>
    <domain>
        <recommendedName>
            <fullName evidence="18">UDP-N-acetylglucosamine pyrophosphorylase</fullName>
            <ecNumber evidence="18">2.7.7.23</ecNumber>
        </recommendedName>
        <alternativeName>
            <fullName evidence="18">N-acetylglucosamine-1-phosphate uridyltransferase</fullName>
        </alternativeName>
    </domain>
    <domain>
        <recommendedName>
            <fullName evidence="18">Glucosamine-1-phosphate N-acetyltransferase</fullName>
            <ecNumber evidence="18">2.3.1.157</ecNumber>
        </recommendedName>
    </domain>
</protein>
<feature type="binding site" evidence="18">
    <location>
        <begin position="368"/>
        <end position="369"/>
    </location>
    <ligand>
        <name>acetyl-CoA</name>
        <dbReference type="ChEBI" id="CHEBI:57288"/>
    </ligand>
</feature>
<dbReference type="PANTHER" id="PTHR43584:SF3">
    <property type="entry name" value="BIFUNCTIONAL PROTEIN GLMU"/>
    <property type="match status" value="1"/>
</dbReference>
<dbReference type="Gene3D" id="3.90.550.10">
    <property type="entry name" value="Spore Coat Polysaccharide Biosynthesis Protein SpsA, Chain A"/>
    <property type="match status" value="1"/>
</dbReference>
<dbReference type="InterPro" id="IPR018357">
    <property type="entry name" value="Hexapep_transf_CS"/>
</dbReference>
<dbReference type="InterPro" id="IPR005882">
    <property type="entry name" value="Bifunctional_GlmU"/>
</dbReference>
<evidence type="ECO:0000256" key="1">
    <source>
        <dbReference type="ARBA" id="ARBA00004496"/>
    </source>
</evidence>
<feature type="binding site" evidence="18">
    <location>
        <position position="140"/>
    </location>
    <ligand>
        <name>UDP-N-acetyl-alpha-D-glucosamine</name>
        <dbReference type="ChEBI" id="CHEBI:57705"/>
    </ligand>
</feature>
<comment type="similarity">
    <text evidence="2 18">In the C-terminal section; belongs to the transferase hexapeptide repeat family.</text>
</comment>
<reference evidence="20 21" key="1">
    <citation type="submission" date="2019-12" db="EMBL/GenBank/DDBJ databases">
        <title>Complete Genome Sequence of a Quorum-Sensing Bacterium,Rhodobacteraceae bacterium C31, Isolated from a marine microalgae symbiotic bacteria.</title>
        <authorList>
            <person name="Zhang Y."/>
        </authorList>
    </citation>
    <scope>NUCLEOTIDE SEQUENCE [LARGE SCALE GENOMIC DNA]</scope>
    <source>
        <strain evidence="20 21">C31</strain>
    </source>
</reference>
<feature type="binding site" evidence="18">
    <location>
        <position position="154"/>
    </location>
    <ligand>
        <name>UDP-N-acetyl-alpha-D-glucosamine</name>
        <dbReference type="ChEBI" id="CHEBI:57705"/>
    </ligand>
</feature>
<dbReference type="InterPro" id="IPR001451">
    <property type="entry name" value="Hexapep"/>
</dbReference>
<evidence type="ECO:0000256" key="12">
    <source>
        <dbReference type="ARBA" id="ARBA00023268"/>
    </source>
</evidence>
<evidence type="ECO:0000256" key="9">
    <source>
        <dbReference type="ARBA" id="ARBA00022842"/>
    </source>
</evidence>
<dbReference type="EMBL" id="CP047166">
    <property type="protein sequence ID" value="QRF66825.1"/>
    <property type="molecule type" value="Genomic_DNA"/>
</dbReference>
<dbReference type="CDD" id="cd02540">
    <property type="entry name" value="GT2_GlmU_N_bac"/>
    <property type="match status" value="1"/>
</dbReference>
<dbReference type="InterPro" id="IPR025877">
    <property type="entry name" value="MobA-like_NTP_Trfase"/>
</dbReference>
<keyword evidence="8 18" id="KW-0677">Repeat</keyword>
<evidence type="ECO:0000256" key="4">
    <source>
        <dbReference type="ARBA" id="ARBA00022490"/>
    </source>
</evidence>
<feature type="binding site" evidence="18">
    <location>
        <position position="333"/>
    </location>
    <ligand>
        <name>UDP-N-acetyl-alpha-D-glucosamine</name>
        <dbReference type="ChEBI" id="CHEBI:57705"/>
    </ligand>
</feature>
<feature type="binding site" evidence="18">
    <location>
        <position position="387"/>
    </location>
    <ligand>
        <name>acetyl-CoA</name>
        <dbReference type="ChEBI" id="CHEBI:57288"/>
    </ligand>
</feature>
<feature type="binding site" evidence="18">
    <location>
        <position position="405"/>
    </location>
    <ligand>
        <name>acetyl-CoA</name>
        <dbReference type="ChEBI" id="CHEBI:57288"/>
    </ligand>
</feature>
<keyword evidence="13 18" id="KW-0012">Acyltransferase</keyword>
<dbReference type="NCBIfam" id="TIGR01173">
    <property type="entry name" value="glmU"/>
    <property type="match status" value="1"/>
</dbReference>
<comment type="pathway">
    <text evidence="18">Bacterial outer membrane biogenesis; LPS lipid A biosynthesis.</text>
</comment>
<dbReference type="Pfam" id="PF12804">
    <property type="entry name" value="NTP_transf_3"/>
    <property type="match status" value="1"/>
</dbReference>
<keyword evidence="11 18" id="KW-0573">Peptidoglycan synthesis</keyword>
<feature type="active site" description="Proton acceptor" evidence="18">
    <location>
        <position position="345"/>
    </location>
</feature>
<dbReference type="Proteomes" id="UP000596387">
    <property type="component" value="Chromosome"/>
</dbReference>
<feature type="binding site" evidence="18">
    <location>
        <position position="226"/>
    </location>
    <ligand>
        <name>UDP-N-acetyl-alpha-D-glucosamine</name>
        <dbReference type="ChEBI" id="CHEBI:57705"/>
    </ligand>
</feature>
<feature type="region of interest" description="Linker" evidence="18">
    <location>
        <begin position="229"/>
        <end position="249"/>
    </location>
</feature>
<keyword evidence="4 18" id="KW-0963">Cytoplasm</keyword>
<comment type="function">
    <text evidence="17 18">Catalyzes the last two sequential reactions in the de novo biosynthetic pathway for UDP-N-acetylglucosamine (UDP-GlcNAc). The C-terminal domain catalyzes the transfer of acetyl group from acetyl coenzyme A to glucosamine-1-phosphate (GlcN-1-P) to produce N-acetylglucosamine-1-phosphate (GlcNAc-1-P), which is converted into UDP-GlcNAc by the transfer of uridine 5-monophosphate (from uridine 5-triphosphate), a reaction catalyzed by the N-terminal domain.</text>
</comment>
<feature type="binding site" evidence="18">
    <location>
        <position position="362"/>
    </location>
    <ligand>
        <name>acetyl-CoA</name>
        <dbReference type="ChEBI" id="CHEBI:57288"/>
    </ligand>
</feature>
<evidence type="ECO:0000256" key="14">
    <source>
        <dbReference type="ARBA" id="ARBA00023316"/>
    </source>
</evidence>
<dbReference type="CDD" id="cd03353">
    <property type="entry name" value="LbH_GlmU_C"/>
    <property type="match status" value="1"/>
</dbReference>
<evidence type="ECO:0000256" key="5">
    <source>
        <dbReference type="ARBA" id="ARBA00022679"/>
    </source>
</evidence>
<feature type="binding site" evidence="18">
    <location>
        <begin position="80"/>
        <end position="81"/>
    </location>
    <ligand>
        <name>UDP-N-acetyl-alpha-D-glucosamine</name>
        <dbReference type="ChEBI" id="CHEBI:57705"/>
    </ligand>
</feature>
<proteinExistence type="inferred from homology"/>
<keyword evidence="14 18" id="KW-0961">Cell wall biogenesis/degradation</keyword>
<comment type="cofactor">
    <cofactor evidence="18">
        <name>Mg(2+)</name>
        <dbReference type="ChEBI" id="CHEBI:18420"/>
    </cofactor>
    <text evidence="18">Binds 1 Mg(2+) ion per subunit.</text>
</comment>
<dbReference type="HAMAP" id="MF_01631">
    <property type="entry name" value="GlmU"/>
    <property type="match status" value="1"/>
</dbReference>
<dbReference type="NCBIfam" id="NF010933">
    <property type="entry name" value="PRK14353.1"/>
    <property type="match status" value="1"/>
</dbReference>
<feature type="region of interest" description="Pyrophosphorylase" evidence="18">
    <location>
        <begin position="1"/>
        <end position="228"/>
    </location>
</feature>
<evidence type="ECO:0000256" key="15">
    <source>
        <dbReference type="ARBA" id="ARBA00048247"/>
    </source>
</evidence>
<dbReference type="PROSITE" id="PS00101">
    <property type="entry name" value="HEXAPEP_TRANSFERASES"/>
    <property type="match status" value="1"/>
</dbReference>
<feature type="binding site" evidence="18">
    <location>
        <position position="75"/>
    </location>
    <ligand>
        <name>UDP-N-acetyl-alpha-D-glucosamine</name>
        <dbReference type="ChEBI" id="CHEBI:57705"/>
    </ligand>
</feature>
<keyword evidence="10 18" id="KW-0133">Cell shape</keyword>
<feature type="binding site" evidence="18">
    <location>
        <position position="315"/>
    </location>
    <ligand>
        <name>UDP-N-acetyl-alpha-D-glucosamine</name>
        <dbReference type="ChEBI" id="CHEBI:57705"/>
    </ligand>
</feature>
<keyword evidence="12 18" id="KW-0511">Multifunctional enzyme</keyword>
<evidence type="ECO:0000313" key="21">
    <source>
        <dbReference type="Proteomes" id="UP000596387"/>
    </source>
</evidence>
<dbReference type="SUPFAM" id="SSF53448">
    <property type="entry name" value="Nucleotide-diphospho-sugar transferases"/>
    <property type="match status" value="1"/>
</dbReference>
<accession>A0ABX7F8G4</accession>
<keyword evidence="9 18" id="KW-0460">Magnesium</keyword>
<feature type="domain" description="MobA-like NTP transferase" evidence="19">
    <location>
        <begin position="6"/>
        <end position="132"/>
    </location>
</feature>
<feature type="binding site" evidence="18">
    <location>
        <begin position="103"/>
        <end position="105"/>
    </location>
    <ligand>
        <name>UDP-N-acetyl-alpha-D-glucosamine</name>
        <dbReference type="ChEBI" id="CHEBI:57705"/>
    </ligand>
</feature>
<evidence type="ECO:0000256" key="8">
    <source>
        <dbReference type="ARBA" id="ARBA00022737"/>
    </source>
</evidence>
<feature type="binding site" evidence="18">
    <location>
        <position position="359"/>
    </location>
    <ligand>
        <name>UDP-N-acetyl-alpha-D-glucosamine</name>
        <dbReference type="ChEBI" id="CHEBI:57705"/>
    </ligand>
</feature>
<feature type="binding site" evidence="18">
    <location>
        <position position="422"/>
    </location>
    <ligand>
        <name>acetyl-CoA</name>
        <dbReference type="ChEBI" id="CHEBI:57288"/>
    </ligand>
</feature>
<feature type="binding site" evidence="18">
    <location>
        <begin position="8"/>
        <end position="11"/>
    </location>
    <ligand>
        <name>UDP-N-acetyl-alpha-D-glucosamine</name>
        <dbReference type="ChEBI" id="CHEBI:57705"/>
    </ligand>
</feature>
<dbReference type="EC" id="2.3.1.157" evidence="18"/>
<sequence length="450" mass="47327">MSMALIVLAAGKGTRMKSDSPKVLHRIAQAPMLWHALRAGQALEPARTVVVAGHGAEAVEASALDYDPDIRVVIQSEQLGTGHAVRQAEPALDGFDGDAIVLYGDTPFLSEETLAAMQAARQTHDVVVLGFQAADPGRYGRLKMAGDQLDAIVEFKDASEEERAITLCNSGVMAMDAGRMMALLGKVSNDNAAGEYYLTDLVGLARAEGLTATAVVCDEAETMGINSRPELAAAEQAFQARARAALLENGVALPAPETVHLAWDTVIGRDTEIEPNVVFGPGVTVESGARIRAFSHLEGCHVSRGAVVGPYARLRPGAELAEDVHVGNFVEIKNAVLREGAKANHLTYIGDAEVGEKTNIGAGTITCNYDGVFKHRSVIGKNAFIGSNTMLVAPVSVGDGAMTASGSVVTEDVPPGALAVARARQVNKDGLATKLFRMLRARKDKQAGKA</sequence>
<dbReference type="EC" id="2.7.7.23" evidence="18"/>
<keyword evidence="7 18" id="KW-0479">Metal-binding</keyword>
<feature type="binding site" evidence="18">
    <location>
        <position position="169"/>
    </location>
    <ligand>
        <name>UDP-N-acetyl-alpha-D-glucosamine</name>
        <dbReference type="ChEBI" id="CHEBI:57705"/>
    </ligand>
</feature>
<evidence type="ECO:0000256" key="18">
    <source>
        <dbReference type="HAMAP-Rule" id="MF_01631"/>
    </source>
</evidence>
<dbReference type="InterPro" id="IPR038009">
    <property type="entry name" value="GlmU_C_LbH"/>
</dbReference>
<dbReference type="GO" id="GO:0003977">
    <property type="term" value="F:UDP-N-acetylglucosamine diphosphorylase activity"/>
    <property type="evidence" value="ECO:0007669"/>
    <property type="project" value="UniProtKB-EC"/>
</dbReference>
<dbReference type="InterPro" id="IPR050065">
    <property type="entry name" value="GlmU-like"/>
</dbReference>
<feature type="region of interest" description="N-acetyltransferase" evidence="18">
    <location>
        <begin position="250"/>
        <end position="450"/>
    </location>
</feature>
<dbReference type="PANTHER" id="PTHR43584">
    <property type="entry name" value="NUCLEOTIDYL TRANSFERASE"/>
    <property type="match status" value="1"/>
</dbReference>
<evidence type="ECO:0000256" key="17">
    <source>
        <dbReference type="ARBA" id="ARBA00049628"/>
    </source>
</evidence>
<comment type="pathway">
    <text evidence="18">Nucleotide-sugar biosynthesis; UDP-N-acetyl-alpha-D-glucosamine biosynthesis; N-acetyl-alpha-D-glucosamine 1-phosphate from alpha-D-glucosamine 6-phosphate (route II): step 2/2.</text>
</comment>
<dbReference type="Pfam" id="PF00132">
    <property type="entry name" value="Hexapep"/>
    <property type="match status" value="2"/>
</dbReference>
<keyword evidence="6 18" id="KW-0548">Nucleotidyltransferase</keyword>
<keyword evidence="21" id="KW-1185">Reference proteome</keyword>
<comment type="catalytic activity">
    <reaction evidence="16 18">
        <text>N-acetyl-alpha-D-glucosamine 1-phosphate + UTP + H(+) = UDP-N-acetyl-alpha-D-glucosamine + diphosphate</text>
        <dbReference type="Rhea" id="RHEA:13509"/>
        <dbReference type="ChEBI" id="CHEBI:15378"/>
        <dbReference type="ChEBI" id="CHEBI:33019"/>
        <dbReference type="ChEBI" id="CHEBI:46398"/>
        <dbReference type="ChEBI" id="CHEBI:57705"/>
        <dbReference type="ChEBI" id="CHEBI:57776"/>
        <dbReference type="EC" id="2.7.7.23"/>
    </reaction>
</comment>
<comment type="similarity">
    <text evidence="3 18">In the N-terminal section; belongs to the N-acetylglucosamine-1-phosphate uridyltransferase family.</text>
</comment>
<feature type="binding site" evidence="18">
    <location>
        <position position="348"/>
    </location>
    <ligand>
        <name>UDP-N-acetyl-alpha-D-glucosamine</name>
        <dbReference type="ChEBI" id="CHEBI:57705"/>
    </ligand>
</feature>
<evidence type="ECO:0000313" key="20">
    <source>
        <dbReference type="EMBL" id="QRF66825.1"/>
    </source>
</evidence>
<dbReference type="InterPro" id="IPR011004">
    <property type="entry name" value="Trimer_LpxA-like_sf"/>
</dbReference>
<evidence type="ECO:0000256" key="3">
    <source>
        <dbReference type="ARBA" id="ARBA00007947"/>
    </source>
</evidence>
<evidence type="ECO:0000256" key="7">
    <source>
        <dbReference type="ARBA" id="ARBA00022723"/>
    </source>
</evidence>
<comment type="catalytic activity">
    <reaction evidence="15 18">
        <text>alpha-D-glucosamine 1-phosphate + acetyl-CoA = N-acetyl-alpha-D-glucosamine 1-phosphate + CoA + H(+)</text>
        <dbReference type="Rhea" id="RHEA:13725"/>
        <dbReference type="ChEBI" id="CHEBI:15378"/>
        <dbReference type="ChEBI" id="CHEBI:57287"/>
        <dbReference type="ChEBI" id="CHEBI:57288"/>
        <dbReference type="ChEBI" id="CHEBI:57776"/>
        <dbReference type="ChEBI" id="CHEBI:58516"/>
        <dbReference type="EC" id="2.3.1.157"/>
    </reaction>
</comment>
<evidence type="ECO:0000256" key="2">
    <source>
        <dbReference type="ARBA" id="ARBA00007707"/>
    </source>
</evidence>
<feature type="binding site" evidence="18">
    <location>
        <position position="226"/>
    </location>
    <ligand>
        <name>Mg(2+)</name>
        <dbReference type="ChEBI" id="CHEBI:18420"/>
    </ligand>
</feature>
<comment type="subcellular location">
    <subcellularLocation>
        <location evidence="1 18">Cytoplasm</location>
    </subcellularLocation>
</comment>
<evidence type="ECO:0000259" key="19">
    <source>
        <dbReference type="Pfam" id="PF12804"/>
    </source>
</evidence>
<evidence type="ECO:0000256" key="16">
    <source>
        <dbReference type="ARBA" id="ARBA00048493"/>
    </source>
</evidence>
<comment type="pathway">
    <text evidence="18">Nucleotide-sugar biosynthesis; UDP-N-acetyl-alpha-D-glucosamine biosynthesis; UDP-N-acetyl-alpha-D-glucosamine from N-acetyl-alpha-D-glucosamine 1-phosphate: step 1/1.</text>
</comment>
<dbReference type="Gene3D" id="2.160.10.10">
    <property type="entry name" value="Hexapeptide repeat proteins"/>
    <property type="match status" value="1"/>
</dbReference>